<dbReference type="InterPro" id="IPR002716">
    <property type="entry name" value="PIN_dom"/>
</dbReference>
<dbReference type="InterPro" id="IPR051619">
    <property type="entry name" value="TypeII_TA_RNase_PINc/VapC"/>
</dbReference>
<dbReference type="Gene3D" id="3.40.50.1010">
    <property type="entry name" value="5'-nuclease"/>
    <property type="match status" value="1"/>
</dbReference>
<evidence type="ECO:0000256" key="1">
    <source>
        <dbReference type="ARBA" id="ARBA00022842"/>
    </source>
</evidence>
<keyword evidence="1" id="KW-0460">Magnesium</keyword>
<dbReference type="PANTHER" id="PTHR35901">
    <property type="entry name" value="RIBONUCLEASE VAPC3"/>
    <property type="match status" value="1"/>
</dbReference>
<evidence type="ECO:0000313" key="4">
    <source>
        <dbReference type="Proteomes" id="UP000034543"/>
    </source>
</evidence>
<comment type="caution">
    <text evidence="3">The sequence shown here is derived from an EMBL/GenBank/DDBJ whole genome shotgun (WGS) entry which is preliminary data.</text>
</comment>
<dbReference type="InterPro" id="IPR044153">
    <property type="entry name" value="PIN_Pae0151-like"/>
</dbReference>
<feature type="domain" description="PIN" evidence="2">
    <location>
        <begin position="1"/>
        <end position="119"/>
    </location>
</feature>
<dbReference type="InterPro" id="IPR029060">
    <property type="entry name" value="PIN-like_dom_sf"/>
</dbReference>
<dbReference type="Proteomes" id="UP000034543">
    <property type="component" value="Unassembled WGS sequence"/>
</dbReference>
<proteinExistence type="predicted"/>
<dbReference type="STRING" id="1618436.UV59_C0025G0001"/>
<dbReference type="SUPFAM" id="SSF88723">
    <property type="entry name" value="PIN domain-like"/>
    <property type="match status" value="1"/>
</dbReference>
<evidence type="ECO:0000313" key="3">
    <source>
        <dbReference type="EMBL" id="KKS84180.1"/>
    </source>
</evidence>
<name>A0A0G1CEP1_9BACT</name>
<organism evidence="3 4">
    <name type="scientific">Candidatus Gottesmanbacteria bacterium GW2011_GWA1_43_11</name>
    <dbReference type="NCBI Taxonomy" id="1618436"/>
    <lineage>
        <taxon>Bacteria</taxon>
        <taxon>Candidatus Gottesmaniibacteriota</taxon>
    </lineage>
</organism>
<dbReference type="CDD" id="cd09873">
    <property type="entry name" value="PIN_Pae0151-like"/>
    <property type="match status" value="1"/>
</dbReference>
<feature type="non-terminal residue" evidence="3">
    <location>
        <position position="1"/>
    </location>
</feature>
<evidence type="ECO:0000259" key="2">
    <source>
        <dbReference type="Pfam" id="PF01850"/>
    </source>
</evidence>
<dbReference type="Pfam" id="PF01850">
    <property type="entry name" value="PIN"/>
    <property type="match status" value="1"/>
</dbReference>
<protein>
    <recommendedName>
        <fullName evidence="2">PIN domain-containing protein</fullName>
    </recommendedName>
</protein>
<accession>A0A0G1CEP1</accession>
<dbReference type="AlphaFoldDB" id="A0A0G1CEP1"/>
<reference evidence="3 4" key="1">
    <citation type="journal article" date="2015" name="Nature">
        <title>rRNA introns, odd ribosomes, and small enigmatic genomes across a large radiation of phyla.</title>
        <authorList>
            <person name="Brown C.T."/>
            <person name="Hug L.A."/>
            <person name="Thomas B.C."/>
            <person name="Sharon I."/>
            <person name="Castelle C.J."/>
            <person name="Singh A."/>
            <person name="Wilkins M.J."/>
            <person name="Williams K.H."/>
            <person name="Banfield J.F."/>
        </authorList>
    </citation>
    <scope>NUCLEOTIDE SEQUENCE [LARGE SCALE GENOMIC DNA]</scope>
</reference>
<gene>
    <name evidence="3" type="ORF">UV59_C0025G0001</name>
</gene>
<dbReference type="PANTHER" id="PTHR35901:SF1">
    <property type="entry name" value="EXONUCLEASE VAPC9"/>
    <property type="match status" value="1"/>
</dbReference>
<dbReference type="EMBL" id="LCFB01000025">
    <property type="protein sequence ID" value="KKS84180.1"/>
    <property type="molecule type" value="Genomic_DNA"/>
</dbReference>
<sequence length="136" mass="15393">VIIDSSVILKWLSNDNEKYIDVADKILQDAQKGKIELLAPELAKYEVGNVLLYSKKLSPKQARIIFNKFYNLPLSFILESEKLANETYNIASKLGITYYDASFLSLAKQHEAILVTENIKHQGKTAEIKVISLADY</sequence>